<evidence type="ECO:0000256" key="10">
    <source>
        <dbReference type="ARBA" id="ARBA00022827"/>
    </source>
</evidence>
<dbReference type="Pfam" id="PF00175">
    <property type="entry name" value="NAD_binding_1"/>
    <property type="match status" value="1"/>
</dbReference>
<dbReference type="GO" id="GO:0050660">
    <property type="term" value="F:flavin adenine dinucleotide binding"/>
    <property type="evidence" value="ECO:0007669"/>
    <property type="project" value="TreeGrafter"/>
</dbReference>
<feature type="domain" description="FAD-binding FR-type" evidence="18">
    <location>
        <begin position="601"/>
        <end position="813"/>
    </location>
</feature>
<dbReference type="Gene3D" id="1.10.630.10">
    <property type="entry name" value="Cytochrome P450"/>
    <property type="match status" value="1"/>
</dbReference>
<accession>A0A2P5IF85</accession>
<dbReference type="PANTHER" id="PTHR19384:SF127">
    <property type="entry name" value="BIFUNCTIONAL CYTOCHROME P450_NADPH--P450 REDUCTASE"/>
    <property type="match status" value="1"/>
</dbReference>
<dbReference type="PROSITE" id="PS50902">
    <property type="entry name" value="FLAVODOXIN_LIKE"/>
    <property type="match status" value="1"/>
</dbReference>
<keyword evidence="7" id="KW-0285">Flavoprotein</keyword>
<dbReference type="Gene3D" id="2.40.30.10">
    <property type="entry name" value="Translation factors"/>
    <property type="match status" value="1"/>
</dbReference>
<evidence type="ECO:0000256" key="12">
    <source>
        <dbReference type="ARBA" id="ARBA00022982"/>
    </source>
</evidence>
<name>A0A2P5IF85_DIAHE</name>
<dbReference type="Pfam" id="PF00258">
    <property type="entry name" value="Flavodoxin_1"/>
    <property type="match status" value="1"/>
</dbReference>
<comment type="caution">
    <text evidence="19">The sequence shown here is derived from an EMBL/GenBank/DDBJ whole genome shotgun (WGS) entry which is preliminary data.</text>
</comment>
<evidence type="ECO:0000256" key="4">
    <source>
        <dbReference type="ARBA" id="ARBA00010018"/>
    </source>
</evidence>
<dbReference type="InterPro" id="IPR017972">
    <property type="entry name" value="Cyt_P450_CS"/>
</dbReference>
<dbReference type="InterPro" id="IPR039261">
    <property type="entry name" value="FNR_nucleotide-bd"/>
</dbReference>
<dbReference type="InterPro" id="IPR036396">
    <property type="entry name" value="Cyt_P450_sf"/>
</dbReference>
<evidence type="ECO:0000313" key="19">
    <source>
        <dbReference type="EMBL" id="POS81162.1"/>
    </source>
</evidence>
<dbReference type="InterPro" id="IPR029039">
    <property type="entry name" value="Flavoprotein-like_sf"/>
</dbReference>
<keyword evidence="12" id="KW-0249">Electron transport</keyword>
<dbReference type="Pfam" id="PF00067">
    <property type="entry name" value="p450"/>
    <property type="match status" value="1"/>
</dbReference>
<evidence type="ECO:0000256" key="5">
    <source>
        <dbReference type="ARBA" id="ARBA00022448"/>
    </source>
</evidence>
<dbReference type="InterPro" id="IPR002401">
    <property type="entry name" value="Cyt_P450_E_grp-I"/>
</dbReference>
<dbReference type="AlphaFoldDB" id="A0A2P5IF85"/>
<comment type="similarity">
    <text evidence="4">In the N-terminal section; belongs to the cytochrome P450 family.</text>
</comment>
<sequence>MGLERLRPVTGDGLFTAFHGNEAWAVAHRLLLPLFGTFRIRDMFDDMRDVADQLCLKWARCPEGTALDLGSDFTRLTLDTVALTCLDFRFNSFYRNDSLHPFVQNVDAVLAEAAKRSTLPDFARFFRFRADQKFKKSTHYLFGVCQDMINERRRRGEDASRKDVLSAMVFGRDPKTGAQLSDEHIIHNMLTFLSAGHETTSAMLTTICYYLSHYPDKLAKAQQEVDDVVGRDALNVNHIQKLPYLEAVMRESLRLVPTAPTFFVTPYDDGVLGGKYQYRKGDVLAPALEVIQRDTNHYGPDSNEFKPERMLREEFAKLSEYAFKPFGNGLRGCIGRTFVWQESLIILAKLLQNFDLKKDDPSYELKLRSDLSVKPDGFYMRVSLRHGLKATDLSATAETYRGTLGSSQEAQVRSFDPQRTMHGAPKGQPIMILHGSNTGTCEALASVLASTCIAKGFAPHVVDTMDSAVGRLSAETPIIMITASYNGSPSSNSVEMVAWLEKMAAQFEPLTDLRYAVFGCGHSDWKDTYQKVPLLVHQLMANSGAKPLVSMGASDEAAGDVFSNFADWCQASLFPALCHEYNVEVVEDKVDVTPCSGLSISVNHPTRVQVTTDMTIPVKHHLEFRFLTDAGAGYEAGDHLLVLPRNDPEFVNILLDRLGMAWDTQITIGSGRALGVQDGTRLSVAELLGAYVELPTTLTAKHIRMLAAASSGEILKSQLDRMTGADNAPCLSLLGLLDLFPTSSLTLPVILQIAAPMRPRTYSISSASATKPGHGTLVVSTVPGGIASNYLANVEKGHVVYAKLNKNPTFRTKQTLDGSTPPLVMIAVGSGLAPFRAVIQELALRVDKGGDVAVERRARHQFPAYLFYGCRGRSIDEMYAEELDAAERKGIVSVRRAYSRECEGDSPKYVTDAVTAERDLLLDLWKTRGAVLRVCAGKKIADEVWKILGPLFQDAGPTAGMPEGEESLNDMTDLQRWRQRLAPNSGSQWEGRYKEEVFS</sequence>
<dbReference type="GO" id="GO:0020037">
    <property type="term" value="F:heme binding"/>
    <property type="evidence" value="ECO:0007669"/>
    <property type="project" value="InterPro"/>
</dbReference>
<evidence type="ECO:0000259" key="17">
    <source>
        <dbReference type="PROSITE" id="PS50902"/>
    </source>
</evidence>
<keyword evidence="13" id="KW-0560">Oxidoreductase</keyword>
<dbReference type="GO" id="GO:0010181">
    <property type="term" value="F:FMN binding"/>
    <property type="evidence" value="ECO:0007669"/>
    <property type="project" value="InterPro"/>
</dbReference>
<keyword evidence="6 16" id="KW-0349">Heme</keyword>
<feature type="binding site" description="axial binding residue" evidence="16">
    <location>
        <position position="333"/>
    </location>
    <ligand>
        <name>heme</name>
        <dbReference type="ChEBI" id="CHEBI:30413"/>
    </ligand>
    <ligandPart>
        <name>Fe</name>
        <dbReference type="ChEBI" id="CHEBI:18248"/>
    </ligandPart>
</feature>
<evidence type="ECO:0000256" key="2">
    <source>
        <dbReference type="ARBA" id="ARBA00001971"/>
    </source>
</evidence>
<dbReference type="InParanoid" id="A0A2P5IF85"/>
<dbReference type="PROSITE" id="PS51384">
    <property type="entry name" value="FAD_FR"/>
    <property type="match status" value="1"/>
</dbReference>
<evidence type="ECO:0000256" key="9">
    <source>
        <dbReference type="ARBA" id="ARBA00022723"/>
    </source>
</evidence>
<evidence type="ECO:0000256" key="7">
    <source>
        <dbReference type="ARBA" id="ARBA00022630"/>
    </source>
</evidence>
<dbReference type="SUPFAM" id="SSF52343">
    <property type="entry name" value="Ferredoxin reductase-like, C-terminal NADP-linked domain"/>
    <property type="match status" value="1"/>
</dbReference>
<comment type="cofactor">
    <cofactor evidence="2 16">
        <name>heme</name>
        <dbReference type="ChEBI" id="CHEBI:30413"/>
    </cofactor>
</comment>
<evidence type="ECO:0000256" key="8">
    <source>
        <dbReference type="ARBA" id="ARBA00022643"/>
    </source>
</evidence>
<comment type="cofactor">
    <cofactor evidence="1">
        <name>FMN</name>
        <dbReference type="ChEBI" id="CHEBI:58210"/>
    </cofactor>
</comment>
<dbReference type="PRINTS" id="PR00385">
    <property type="entry name" value="P450"/>
</dbReference>
<comment type="cofactor">
    <cofactor evidence="3">
        <name>FAD</name>
        <dbReference type="ChEBI" id="CHEBI:57692"/>
    </cofactor>
</comment>
<dbReference type="InterPro" id="IPR023206">
    <property type="entry name" value="Bifunctional_P450_P450_red"/>
</dbReference>
<dbReference type="GO" id="GO:0070330">
    <property type="term" value="F:aromatase activity"/>
    <property type="evidence" value="ECO:0007669"/>
    <property type="project" value="InterPro"/>
</dbReference>
<evidence type="ECO:0000256" key="14">
    <source>
        <dbReference type="ARBA" id="ARBA00023004"/>
    </source>
</evidence>
<dbReference type="InterPro" id="IPR001128">
    <property type="entry name" value="Cyt_P450"/>
</dbReference>
<dbReference type="FunFam" id="1.10.630.10:FF:000040">
    <property type="entry name" value="Bifunctional cytochrome P450/NADPH--P450 reductase"/>
    <property type="match status" value="1"/>
</dbReference>
<dbReference type="Gene3D" id="1.20.990.10">
    <property type="entry name" value="NADPH-cytochrome p450 Reductase, Chain A, domain 3"/>
    <property type="match status" value="1"/>
</dbReference>
<organism evidence="19 20">
    <name type="scientific">Diaporthe helianthi</name>
    <dbReference type="NCBI Taxonomy" id="158607"/>
    <lineage>
        <taxon>Eukaryota</taxon>
        <taxon>Fungi</taxon>
        <taxon>Dikarya</taxon>
        <taxon>Ascomycota</taxon>
        <taxon>Pezizomycotina</taxon>
        <taxon>Sordariomycetes</taxon>
        <taxon>Sordariomycetidae</taxon>
        <taxon>Diaporthales</taxon>
        <taxon>Diaporthaceae</taxon>
        <taxon>Diaporthe</taxon>
    </lineage>
</organism>
<protein>
    <submittedName>
        <fullName evidence="19">NADPH cytochrome P450</fullName>
    </submittedName>
</protein>
<dbReference type="SUPFAM" id="SSF52218">
    <property type="entry name" value="Flavoproteins"/>
    <property type="match status" value="1"/>
</dbReference>
<keyword evidence="8" id="KW-0288">FMN</keyword>
<dbReference type="InterPro" id="IPR023173">
    <property type="entry name" value="NADPH_Cyt_P450_Rdtase_alpha"/>
</dbReference>
<evidence type="ECO:0000256" key="1">
    <source>
        <dbReference type="ARBA" id="ARBA00001917"/>
    </source>
</evidence>
<evidence type="ECO:0000256" key="11">
    <source>
        <dbReference type="ARBA" id="ARBA00022857"/>
    </source>
</evidence>
<keyword evidence="20" id="KW-1185">Reference proteome</keyword>
<gene>
    <name evidence="19" type="ORF">DHEL01_v200433</name>
</gene>
<dbReference type="SUPFAM" id="SSF48264">
    <property type="entry name" value="Cytochrome P450"/>
    <property type="match status" value="1"/>
</dbReference>
<evidence type="ECO:0000256" key="16">
    <source>
        <dbReference type="PIRSR" id="PIRSR000209-1"/>
    </source>
</evidence>
<evidence type="ECO:0000256" key="15">
    <source>
        <dbReference type="ARBA" id="ARBA00023033"/>
    </source>
</evidence>
<proteinExistence type="inferred from homology"/>
<dbReference type="InterPro" id="IPR008254">
    <property type="entry name" value="Flavodoxin/NO_synth"/>
</dbReference>
<keyword evidence="15" id="KW-0503">Monooxygenase</keyword>
<dbReference type="Proteomes" id="UP000094444">
    <property type="component" value="Unassembled WGS sequence"/>
</dbReference>
<keyword evidence="5" id="KW-0813">Transport</keyword>
<dbReference type="GO" id="GO:0005829">
    <property type="term" value="C:cytosol"/>
    <property type="evidence" value="ECO:0007669"/>
    <property type="project" value="TreeGrafter"/>
</dbReference>
<dbReference type="GO" id="GO:0005506">
    <property type="term" value="F:iron ion binding"/>
    <property type="evidence" value="ECO:0007669"/>
    <property type="project" value="InterPro"/>
</dbReference>
<dbReference type="InterPro" id="IPR017938">
    <property type="entry name" value="Riboflavin_synthase-like_b-brl"/>
</dbReference>
<dbReference type="STRING" id="158607.A0A2P5IF85"/>
<evidence type="ECO:0000256" key="6">
    <source>
        <dbReference type="ARBA" id="ARBA00022617"/>
    </source>
</evidence>
<evidence type="ECO:0000259" key="18">
    <source>
        <dbReference type="PROSITE" id="PS51384"/>
    </source>
</evidence>
<dbReference type="SUPFAM" id="SSF63380">
    <property type="entry name" value="Riboflavin synthase domain-like"/>
    <property type="match status" value="1"/>
</dbReference>
<dbReference type="Gene3D" id="3.40.50.360">
    <property type="match status" value="1"/>
</dbReference>
<reference evidence="19" key="1">
    <citation type="submission" date="2017-09" db="EMBL/GenBank/DDBJ databases">
        <title>Polyketide synthases of a Diaporthe helianthi virulent isolate.</title>
        <authorList>
            <person name="Baroncelli R."/>
        </authorList>
    </citation>
    <scope>NUCLEOTIDE SEQUENCE [LARGE SCALE GENOMIC DNA]</scope>
    <source>
        <strain evidence="19">7/96</strain>
    </source>
</reference>
<feature type="domain" description="Flavodoxin-like" evidence="17">
    <location>
        <begin position="430"/>
        <end position="573"/>
    </location>
</feature>
<dbReference type="GO" id="GO:0003958">
    <property type="term" value="F:NADPH-hemoprotein reductase activity"/>
    <property type="evidence" value="ECO:0007669"/>
    <property type="project" value="InterPro"/>
</dbReference>
<dbReference type="PIRSF" id="PIRSF000209">
    <property type="entry name" value="Bifunctional_P450_P450R"/>
    <property type="match status" value="1"/>
</dbReference>
<dbReference type="OrthoDB" id="1470350at2759"/>
<dbReference type="PRINTS" id="PR00463">
    <property type="entry name" value="EP450I"/>
</dbReference>
<evidence type="ECO:0000256" key="3">
    <source>
        <dbReference type="ARBA" id="ARBA00001974"/>
    </source>
</evidence>
<dbReference type="InterPro" id="IPR003097">
    <property type="entry name" value="CysJ-like_FAD-binding"/>
</dbReference>
<evidence type="ECO:0000256" key="13">
    <source>
        <dbReference type="ARBA" id="ARBA00023002"/>
    </source>
</evidence>
<dbReference type="InterPro" id="IPR001433">
    <property type="entry name" value="OxRdtase_FAD/NAD-bd"/>
</dbReference>
<keyword evidence="10" id="KW-0274">FAD</keyword>
<keyword evidence="14 16" id="KW-0408">Iron</keyword>
<dbReference type="Gene3D" id="3.40.50.80">
    <property type="entry name" value="Nucleotide-binding domain of ferredoxin-NADP reductase (FNR) module"/>
    <property type="match status" value="1"/>
</dbReference>
<dbReference type="PANTHER" id="PTHR19384">
    <property type="entry name" value="NITRIC OXIDE SYNTHASE-RELATED"/>
    <property type="match status" value="1"/>
</dbReference>
<evidence type="ECO:0000313" key="20">
    <source>
        <dbReference type="Proteomes" id="UP000094444"/>
    </source>
</evidence>
<keyword evidence="11" id="KW-0521">NADP</keyword>
<dbReference type="PROSITE" id="PS00086">
    <property type="entry name" value="CYTOCHROME_P450"/>
    <property type="match status" value="1"/>
</dbReference>
<keyword evidence="9 16" id="KW-0479">Metal-binding</keyword>
<dbReference type="InterPro" id="IPR017927">
    <property type="entry name" value="FAD-bd_FR_type"/>
</dbReference>
<dbReference type="Pfam" id="PF00667">
    <property type="entry name" value="FAD_binding_1"/>
    <property type="match status" value="1"/>
</dbReference>
<dbReference type="EMBL" id="MAVT02000017">
    <property type="protein sequence ID" value="POS81162.1"/>
    <property type="molecule type" value="Genomic_DNA"/>
</dbReference>